<comment type="similarity">
    <text evidence="1">Belongs to the enoyl-CoA hydratase/isomerase family.</text>
</comment>
<protein>
    <submittedName>
        <fullName evidence="3 4">Dehydratase</fullName>
    </submittedName>
</protein>
<name>A0A1X1T8H4_9MYCO</name>
<accession>A0A1X1T8H4</accession>
<proteinExistence type="inferred from homology"/>
<gene>
    <name evidence="4" type="ORF">AWC01_10095</name>
    <name evidence="3" type="ORF">MDOR_39650</name>
</gene>
<sequence>MPASEFGPLTRSHIVRYAGAGGDFNPIHHDEEFARSAGMPGVFAMGLLHGGLLAQRLAAWVGLAHLRSYRIRFTGQVWPGDVLSFSGTVTGVREQGGERLADIALTVTRQTGDSAIRATAVARVI</sequence>
<evidence type="ECO:0000313" key="4">
    <source>
        <dbReference type="EMBL" id="ORV40818.1"/>
    </source>
</evidence>
<evidence type="ECO:0000256" key="1">
    <source>
        <dbReference type="ARBA" id="ARBA00005254"/>
    </source>
</evidence>
<dbReference type="InterPro" id="IPR002539">
    <property type="entry name" value="MaoC-like_dom"/>
</dbReference>
<dbReference type="PANTHER" id="PTHR43841:SF3">
    <property type="entry name" value="(3R)-HYDROXYACYL-ACP DEHYDRATASE SUBUNIT HADB"/>
    <property type="match status" value="1"/>
</dbReference>
<dbReference type="InterPro" id="IPR029069">
    <property type="entry name" value="HotDog_dom_sf"/>
</dbReference>
<feature type="domain" description="MaoC-like" evidence="2">
    <location>
        <begin position="8"/>
        <end position="98"/>
    </location>
</feature>
<dbReference type="KEGG" id="mdr:MDOR_39650"/>
<organism evidence="4 5">
    <name type="scientific">Mycolicibacterium doricum</name>
    <dbReference type="NCBI Taxonomy" id="126673"/>
    <lineage>
        <taxon>Bacteria</taxon>
        <taxon>Bacillati</taxon>
        <taxon>Actinomycetota</taxon>
        <taxon>Actinomycetes</taxon>
        <taxon>Mycobacteriales</taxon>
        <taxon>Mycobacteriaceae</taxon>
        <taxon>Mycolicibacterium</taxon>
    </lineage>
</organism>
<dbReference type="PANTHER" id="PTHR43841">
    <property type="entry name" value="3-HYDROXYACYL-THIOESTER DEHYDRATASE HTDX-RELATED"/>
    <property type="match status" value="1"/>
</dbReference>
<reference evidence="3 6" key="2">
    <citation type="journal article" date="2019" name="Emerg. Microbes Infect.">
        <title>Comprehensive subspecies identification of 175 nontuberculous mycobacteria species based on 7547 genomic profiles.</title>
        <authorList>
            <person name="Matsumoto Y."/>
            <person name="Kinjo T."/>
            <person name="Motooka D."/>
            <person name="Nabeya D."/>
            <person name="Jung N."/>
            <person name="Uechi K."/>
            <person name="Horii T."/>
            <person name="Iida T."/>
            <person name="Fujita J."/>
            <person name="Nakamura S."/>
        </authorList>
    </citation>
    <scope>NUCLEOTIDE SEQUENCE [LARGE SCALE GENOMIC DNA]</scope>
    <source>
        <strain evidence="3 6">JCM 12405</strain>
    </source>
</reference>
<keyword evidence="5" id="KW-1185">Reference proteome</keyword>
<reference evidence="3" key="3">
    <citation type="submission" date="2020-02" db="EMBL/GenBank/DDBJ databases">
        <authorList>
            <person name="Matsumoto Y."/>
            <person name="Motooka D."/>
            <person name="Nakamura S."/>
        </authorList>
    </citation>
    <scope>NUCLEOTIDE SEQUENCE</scope>
    <source>
        <strain evidence="3">JCM 12405</strain>
    </source>
</reference>
<dbReference type="Gene3D" id="3.10.129.10">
    <property type="entry name" value="Hotdog Thioesterase"/>
    <property type="match status" value="1"/>
</dbReference>
<dbReference type="SUPFAM" id="SSF54637">
    <property type="entry name" value="Thioesterase/thiol ester dehydrase-isomerase"/>
    <property type="match status" value="1"/>
</dbReference>
<dbReference type="AlphaFoldDB" id="A0A1X1T8H4"/>
<dbReference type="Proteomes" id="UP000467201">
    <property type="component" value="Chromosome"/>
</dbReference>
<dbReference type="RefSeq" id="WP_085190554.1">
    <property type="nucleotide sequence ID" value="NZ_AP022605.1"/>
</dbReference>
<dbReference type="STRING" id="126673.AWC01_10095"/>
<evidence type="ECO:0000313" key="5">
    <source>
        <dbReference type="Proteomes" id="UP000193564"/>
    </source>
</evidence>
<dbReference type="OrthoDB" id="9800237at2"/>
<evidence type="ECO:0000313" key="6">
    <source>
        <dbReference type="Proteomes" id="UP000467201"/>
    </source>
</evidence>
<dbReference type="Pfam" id="PF01575">
    <property type="entry name" value="MaoC_dehydratas"/>
    <property type="match status" value="1"/>
</dbReference>
<dbReference type="Proteomes" id="UP000193564">
    <property type="component" value="Unassembled WGS sequence"/>
</dbReference>
<dbReference type="EMBL" id="AP022605">
    <property type="protein sequence ID" value="BBZ09796.1"/>
    <property type="molecule type" value="Genomic_DNA"/>
</dbReference>
<evidence type="ECO:0000259" key="2">
    <source>
        <dbReference type="Pfam" id="PF01575"/>
    </source>
</evidence>
<evidence type="ECO:0000313" key="3">
    <source>
        <dbReference type="EMBL" id="BBZ09796.1"/>
    </source>
</evidence>
<dbReference type="EMBL" id="LQOS01000028">
    <property type="protein sequence ID" value="ORV40818.1"/>
    <property type="molecule type" value="Genomic_DNA"/>
</dbReference>
<reference evidence="4 5" key="1">
    <citation type="submission" date="2016-01" db="EMBL/GenBank/DDBJ databases">
        <title>The new phylogeny of the genus Mycobacterium.</title>
        <authorList>
            <person name="Tarcisio F."/>
            <person name="Conor M."/>
            <person name="Antonella G."/>
            <person name="Elisabetta G."/>
            <person name="Giulia F.S."/>
            <person name="Sara T."/>
            <person name="Anna F."/>
            <person name="Clotilde B."/>
            <person name="Roberto B."/>
            <person name="Veronica D.S."/>
            <person name="Fabio R."/>
            <person name="Monica P."/>
            <person name="Olivier J."/>
            <person name="Enrico T."/>
            <person name="Nicola S."/>
        </authorList>
    </citation>
    <scope>NUCLEOTIDE SEQUENCE [LARGE SCALE GENOMIC DNA]</scope>
    <source>
        <strain evidence="4 5">DSM 44339</strain>
    </source>
</reference>